<dbReference type="EMBL" id="CAKXZT010000138">
    <property type="protein sequence ID" value="CAH2404464.1"/>
    <property type="molecule type" value="Genomic_DNA"/>
</dbReference>
<reference evidence="2 3" key="1">
    <citation type="submission" date="2022-03" db="EMBL/GenBank/DDBJ databases">
        <authorList>
            <person name="Brunel B."/>
        </authorList>
    </citation>
    <scope>NUCLEOTIDE SEQUENCE [LARGE SCALE GENOMIC DNA]</scope>
    <source>
        <strain evidence="2">STM5069sample</strain>
    </source>
</reference>
<feature type="region of interest" description="Disordered" evidence="1">
    <location>
        <begin position="37"/>
        <end position="83"/>
    </location>
</feature>
<feature type="compositionally biased region" description="Polar residues" evidence="1">
    <location>
        <begin position="55"/>
        <end position="64"/>
    </location>
</feature>
<evidence type="ECO:0008006" key="4">
    <source>
        <dbReference type="Google" id="ProtNLM"/>
    </source>
</evidence>
<dbReference type="SUPFAM" id="SSF53474">
    <property type="entry name" value="alpha/beta-Hydrolases"/>
    <property type="match status" value="1"/>
</dbReference>
<dbReference type="InterPro" id="IPR029058">
    <property type="entry name" value="AB_hydrolase_fold"/>
</dbReference>
<gene>
    <name evidence="2" type="ORF">MES5069_420048</name>
</gene>
<protein>
    <recommendedName>
        <fullName evidence="4">Alpha/beta hydrolase</fullName>
    </recommendedName>
</protein>
<dbReference type="Gene3D" id="3.40.50.1820">
    <property type="entry name" value="alpha/beta hydrolase"/>
    <property type="match status" value="1"/>
</dbReference>
<comment type="caution">
    <text evidence="2">The sequence shown here is derived from an EMBL/GenBank/DDBJ whole genome shotgun (WGS) entry which is preliminary data.</text>
</comment>
<evidence type="ECO:0000313" key="2">
    <source>
        <dbReference type="EMBL" id="CAH2404464.1"/>
    </source>
</evidence>
<evidence type="ECO:0000313" key="3">
    <source>
        <dbReference type="Proteomes" id="UP001153050"/>
    </source>
</evidence>
<sequence>MPVMVVWGTDDAVLPFSQAEGLPAHFHLHHLLQAGHMLVEEAPRPDRRDRPPQHETPQQAASSKPRSRGGLIRAHQPAASGRTLQAAYRSRKRILLHFANGCVNSMLTKPARQHR</sequence>
<name>A0ABM9E5U4_9HYPH</name>
<feature type="compositionally biased region" description="Basic and acidic residues" evidence="1">
    <location>
        <begin position="38"/>
        <end position="53"/>
    </location>
</feature>
<dbReference type="Proteomes" id="UP001153050">
    <property type="component" value="Unassembled WGS sequence"/>
</dbReference>
<evidence type="ECO:0000256" key="1">
    <source>
        <dbReference type="SAM" id="MobiDB-lite"/>
    </source>
</evidence>
<keyword evidence="3" id="KW-1185">Reference proteome</keyword>
<proteinExistence type="predicted"/>
<organism evidence="2 3">
    <name type="scientific">Mesorhizobium escarrei</name>
    <dbReference type="NCBI Taxonomy" id="666018"/>
    <lineage>
        <taxon>Bacteria</taxon>
        <taxon>Pseudomonadati</taxon>
        <taxon>Pseudomonadota</taxon>
        <taxon>Alphaproteobacteria</taxon>
        <taxon>Hyphomicrobiales</taxon>
        <taxon>Phyllobacteriaceae</taxon>
        <taxon>Mesorhizobium</taxon>
    </lineage>
</organism>
<accession>A0ABM9E5U4</accession>